<proteinExistence type="predicted"/>
<sequence length="81" mass="9390">MKKSIYTNEKSGLRCVWKNLTITGQDKAVFVYKLIVENTIEEKIIALQAKKQKLQDGIYQTQENQQEQKFSGAELINLLQE</sequence>
<protein>
    <submittedName>
        <fullName evidence="1">DNA/RNA helicases, SNF2 family</fullName>
    </submittedName>
</protein>
<organism evidence="1">
    <name type="scientific">hydrothermal vent metagenome</name>
    <dbReference type="NCBI Taxonomy" id="652676"/>
    <lineage>
        <taxon>unclassified sequences</taxon>
        <taxon>metagenomes</taxon>
        <taxon>ecological metagenomes</taxon>
    </lineage>
</organism>
<dbReference type="GO" id="GO:0004386">
    <property type="term" value="F:helicase activity"/>
    <property type="evidence" value="ECO:0007669"/>
    <property type="project" value="UniProtKB-KW"/>
</dbReference>
<evidence type="ECO:0000313" key="1">
    <source>
        <dbReference type="EMBL" id="VAW47252.1"/>
    </source>
</evidence>
<accession>A0A3B0W7R9</accession>
<dbReference type="InterPro" id="IPR027417">
    <property type="entry name" value="P-loop_NTPase"/>
</dbReference>
<dbReference type="Gene3D" id="3.40.50.300">
    <property type="entry name" value="P-loop containing nucleotide triphosphate hydrolases"/>
    <property type="match status" value="1"/>
</dbReference>
<keyword evidence="1" id="KW-0378">Hydrolase</keyword>
<gene>
    <name evidence="1" type="ORF">MNBD_GAMMA02-662</name>
</gene>
<keyword evidence="1" id="KW-0067">ATP-binding</keyword>
<keyword evidence="1" id="KW-0347">Helicase</keyword>
<name>A0A3B0W7R9_9ZZZZ</name>
<dbReference type="EMBL" id="UOFA01000330">
    <property type="protein sequence ID" value="VAW47252.1"/>
    <property type="molecule type" value="Genomic_DNA"/>
</dbReference>
<dbReference type="SUPFAM" id="SSF52540">
    <property type="entry name" value="P-loop containing nucleoside triphosphate hydrolases"/>
    <property type="match status" value="1"/>
</dbReference>
<reference evidence="1" key="1">
    <citation type="submission" date="2018-06" db="EMBL/GenBank/DDBJ databases">
        <authorList>
            <person name="Zhirakovskaya E."/>
        </authorList>
    </citation>
    <scope>NUCLEOTIDE SEQUENCE</scope>
</reference>
<keyword evidence="1" id="KW-0547">Nucleotide-binding</keyword>
<dbReference type="AlphaFoldDB" id="A0A3B0W7R9"/>